<name>U3TDF3_9CREN</name>
<dbReference type="InterPro" id="IPR015815">
    <property type="entry name" value="HIBADH-related"/>
</dbReference>
<dbReference type="GeneID" id="17109986"/>
<dbReference type="InterPro" id="IPR029154">
    <property type="entry name" value="HIBADH-like_NADP-bd"/>
</dbReference>
<dbReference type="Pfam" id="PF14833">
    <property type="entry name" value="NAD_binding_11"/>
    <property type="match status" value="1"/>
</dbReference>
<dbReference type="InterPro" id="IPR051265">
    <property type="entry name" value="HIBADH-related_NP60_sf"/>
</dbReference>
<organism evidence="5 6">
    <name type="scientific">Aeropyrum camini SY1 = JCM 12091</name>
    <dbReference type="NCBI Taxonomy" id="1198449"/>
    <lineage>
        <taxon>Archaea</taxon>
        <taxon>Thermoproteota</taxon>
        <taxon>Thermoprotei</taxon>
        <taxon>Desulfurococcales</taxon>
        <taxon>Desulfurococcaceae</taxon>
        <taxon>Aeropyrum</taxon>
    </lineage>
</organism>
<dbReference type="InterPro" id="IPR013328">
    <property type="entry name" value="6PGD_dom2"/>
</dbReference>
<evidence type="ECO:0000259" key="4">
    <source>
        <dbReference type="Pfam" id="PF14833"/>
    </source>
</evidence>
<evidence type="ECO:0000313" key="5">
    <source>
        <dbReference type="EMBL" id="BAN90003.1"/>
    </source>
</evidence>
<dbReference type="GO" id="GO:0016491">
    <property type="term" value="F:oxidoreductase activity"/>
    <property type="evidence" value="ECO:0007669"/>
    <property type="project" value="UniProtKB-KW"/>
</dbReference>
<dbReference type="RefSeq" id="WP_022541278.1">
    <property type="nucleotide sequence ID" value="NC_022521.1"/>
</dbReference>
<dbReference type="Gene3D" id="3.40.50.720">
    <property type="entry name" value="NAD(P)-binding Rossmann-like Domain"/>
    <property type="match status" value="1"/>
</dbReference>
<feature type="domain" description="6-phosphogluconate dehydrogenase NADP-binding" evidence="3">
    <location>
        <begin position="5"/>
        <end position="155"/>
    </location>
</feature>
<keyword evidence="6" id="KW-1185">Reference proteome</keyword>
<evidence type="ECO:0000259" key="3">
    <source>
        <dbReference type="Pfam" id="PF03446"/>
    </source>
</evidence>
<dbReference type="GO" id="GO:0051287">
    <property type="term" value="F:NAD binding"/>
    <property type="evidence" value="ECO:0007669"/>
    <property type="project" value="InterPro"/>
</dbReference>
<dbReference type="AlphaFoldDB" id="U3TDF3"/>
<dbReference type="Gene3D" id="1.10.1040.10">
    <property type="entry name" value="N-(1-d-carboxylethyl)-l-norvaline Dehydrogenase, domain 2"/>
    <property type="match status" value="1"/>
</dbReference>
<protein>
    <submittedName>
        <fullName evidence="5">Dehydrogenase</fullName>
    </submittedName>
</protein>
<dbReference type="EMBL" id="AP012489">
    <property type="protein sequence ID" value="BAN90003.1"/>
    <property type="molecule type" value="Genomic_DNA"/>
</dbReference>
<accession>U3TDF3</accession>
<keyword evidence="1" id="KW-0560">Oxidoreductase</keyword>
<gene>
    <name evidence="5" type="ORF">ACAM_0534</name>
</gene>
<dbReference type="InterPro" id="IPR036291">
    <property type="entry name" value="NAD(P)-bd_dom_sf"/>
</dbReference>
<dbReference type="OrthoDB" id="15075at2157"/>
<dbReference type="SUPFAM" id="SSF51735">
    <property type="entry name" value="NAD(P)-binding Rossmann-fold domains"/>
    <property type="match status" value="1"/>
</dbReference>
<dbReference type="Proteomes" id="UP000016887">
    <property type="component" value="Chromosome"/>
</dbReference>
<dbReference type="PIRSF" id="PIRSF000103">
    <property type="entry name" value="HIBADH"/>
    <property type="match status" value="1"/>
</dbReference>
<reference evidence="5 6" key="1">
    <citation type="journal article" date="2013" name="Appl. Environ. Microbiol.">
        <title>Variation of the Virus-Related Elements within Syntenic Genomes of the Hyperthermophilic Archaeon Aeropyrum.</title>
        <authorList>
            <person name="Daifuku T."/>
            <person name="Yoshida T."/>
            <person name="Kitamura T."/>
            <person name="Kawaichi S."/>
            <person name="Inoue T."/>
            <person name="Nomura K."/>
            <person name="Yoshida Y."/>
            <person name="Kuno S."/>
            <person name="Sako Y."/>
        </authorList>
    </citation>
    <scope>NUCLEOTIDE SEQUENCE [LARGE SCALE GENOMIC DNA]</scope>
    <source>
        <strain evidence="5 6">SY1</strain>
    </source>
</reference>
<dbReference type="STRING" id="1198449.ACAM_0534"/>
<keyword evidence="2" id="KW-0520">NAD</keyword>
<evidence type="ECO:0000313" key="6">
    <source>
        <dbReference type="Proteomes" id="UP000016887"/>
    </source>
</evidence>
<dbReference type="PANTHER" id="PTHR43580:SF2">
    <property type="entry name" value="CYTOKINE-LIKE NUCLEAR FACTOR N-PAC"/>
    <property type="match status" value="1"/>
</dbReference>
<dbReference type="GO" id="GO:0050661">
    <property type="term" value="F:NADP binding"/>
    <property type="evidence" value="ECO:0007669"/>
    <property type="project" value="InterPro"/>
</dbReference>
<sequence>MVERVAVVGAGRMGSGAARRLASRGYRVVVWNRTREKAERLAREAGVEAAGSLAEAIAGVEAALAFVSDDDALLSVVSQLRRSDGLVFVNSATTTPRASIAAARYLEGLGIQYVEAPVIGGPGALERGEAIVLAAAPRSALAPVLPLLSELGELVKVGDSYGTAAALKLAFNNLLLTTLVGLGESLLILDAYGVDKALFSSILERTVFSGLAGKYFERAVSKPKPTFTVSLAEKDARYAFQALADRGYPRLVSHAVSNVYATLSQMGFGGEDYVGVYRLLKKAGAGGREEH</sequence>
<dbReference type="KEGG" id="acj:ACAM_0534"/>
<dbReference type="Pfam" id="PF03446">
    <property type="entry name" value="NAD_binding_2"/>
    <property type="match status" value="1"/>
</dbReference>
<evidence type="ECO:0000256" key="1">
    <source>
        <dbReference type="ARBA" id="ARBA00023002"/>
    </source>
</evidence>
<dbReference type="InterPro" id="IPR008927">
    <property type="entry name" value="6-PGluconate_DH-like_C_sf"/>
</dbReference>
<proteinExistence type="predicted"/>
<dbReference type="PANTHER" id="PTHR43580">
    <property type="entry name" value="OXIDOREDUCTASE GLYR1-RELATED"/>
    <property type="match status" value="1"/>
</dbReference>
<feature type="domain" description="3-hydroxyisobutyrate dehydrogenase-like NAD-binding" evidence="4">
    <location>
        <begin position="162"/>
        <end position="280"/>
    </location>
</feature>
<dbReference type="SUPFAM" id="SSF48179">
    <property type="entry name" value="6-phosphogluconate dehydrogenase C-terminal domain-like"/>
    <property type="match status" value="1"/>
</dbReference>
<dbReference type="InterPro" id="IPR006115">
    <property type="entry name" value="6PGDH_NADP-bd"/>
</dbReference>
<evidence type="ECO:0000256" key="2">
    <source>
        <dbReference type="ARBA" id="ARBA00023027"/>
    </source>
</evidence>
<dbReference type="eggNOG" id="arCOG00247">
    <property type="taxonomic scope" value="Archaea"/>
</dbReference>